<dbReference type="STRING" id="326475.AWB66_01206"/>
<dbReference type="InterPro" id="IPR032466">
    <property type="entry name" value="Metal_Hydrolase"/>
</dbReference>
<keyword evidence="3" id="KW-1185">Reference proteome</keyword>
<gene>
    <name evidence="2" type="ORF">AWB66_01206</name>
</gene>
<evidence type="ECO:0000313" key="3">
    <source>
        <dbReference type="Proteomes" id="UP000054717"/>
    </source>
</evidence>
<dbReference type="GO" id="GO:0016811">
    <property type="term" value="F:hydrolase activity, acting on carbon-nitrogen (but not peptide) bonds, in linear amides"/>
    <property type="evidence" value="ECO:0007669"/>
    <property type="project" value="InterPro"/>
</dbReference>
<feature type="domain" description="Amidohydrolase 3" evidence="1">
    <location>
        <begin position="358"/>
        <end position="484"/>
    </location>
</feature>
<reference evidence="2" key="1">
    <citation type="submission" date="2016-01" db="EMBL/GenBank/DDBJ databases">
        <authorList>
            <person name="Peeters Charlotte."/>
        </authorList>
    </citation>
    <scope>NUCLEOTIDE SEQUENCE</scope>
    <source>
        <strain evidence="2">LMG 22936</strain>
    </source>
</reference>
<accession>A0A158FRP2</accession>
<dbReference type="PANTHER" id="PTHR11647">
    <property type="entry name" value="HYDRANTOINASE/DIHYDROPYRIMIDINASE FAMILY MEMBER"/>
    <property type="match status" value="1"/>
</dbReference>
<evidence type="ECO:0000259" key="1">
    <source>
        <dbReference type="Pfam" id="PF07969"/>
    </source>
</evidence>
<dbReference type="Pfam" id="PF07969">
    <property type="entry name" value="Amidohydro_3"/>
    <property type="match status" value="2"/>
</dbReference>
<evidence type="ECO:0000313" key="2">
    <source>
        <dbReference type="EMBL" id="SAL22367.1"/>
    </source>
</evidence>
<dbReference type="EMBL" id="FCNZ02000003">
    <property type="protein sequence ID" value="SAL22367.1"/>
    <property type="molecule type" value="Genomic_DNA"/>
</dbReference>
<dbReference type="PANTHER" id="PTHR11647:SF1">
    <property type="entry name" value="COLLAPSIN RESPONSE MEDIATOR PROTEIN"/>
    <property type="match status" value="1"/>
</dbReference>
<name>A0A158FRP2_9BURK</name>
<dbReference type="Gene3D" id="3.20.20.140">
    <property type="entry name" value="Metal-dependent hydrolases"/>
    <property type="match status" value="1"/>
</dbReference>
<dbReference type="Gene3D" id="3.30.1490.130">
    <property type="entry name" value="D-aminoacylase. Domain 3"/>
    <property type="match status" value="1"/>
</dbReference>
<feature type="domain" description="Amidohydrolase 3" evidence="1">
    <location>
        <begin position="70"/>
        <end position="268"/>
    </location>
</feature>
<dbReference type="CDD" id="cd01297">
    <property type="entry name" value="D-aminoacylase"/>
    <property type="match status" value="1"/>
</dbReference>
<dbReference type="AlphaFoldDB" id="A0A158FRP2"/>
<dbReference type="InterPro" id="IPR050378">
    <property type="entry name" value="Metallo-dep_Hydrolases_sf"/>
</dbReference>
<protein>
    <submittedName>
        <fullName evidence="2">N-acyl-D-amino-acid deacylase</fullName>
    </submittedName>
</protein>
<proteinExistence type="predicted"/>
<dbReference type="SUPFAM" id="SSF51556">
    <property type="entry name" value="Metallo-dependent hydrolases"/>
    <property type="match status" value="1"/>
</dbReference>
<dbReference type="InterPro" id="IPR023100">
    <property type="entry name" value="D-aminoacylase_insert_dom_sf"/>
</dbReference>
<dbReference type="InterPro" id="IPR011059">
    <property type="entry name" value="Metal-dep_hydrolase_composite"/>
</dbReference>
<sequence length="513" mass="54679">MRIAAAASANLWETDMESQLETAKADTLIVGARVIDGTGAPASERDVALRDGRIVAITAPGGLAGWSADQVVEAAGRVLAPGFIDVHTHDDTHVIRSPQMLPKLTQGVTTVIVGNCGISVSPVTLNGDPPDPMNLLGDAGAFLYPTFASYVDAVNEARPAVNVGALIGHTALRNNHMDRLDRAATPAEIEAMQAQLEEALDNGALGLSSGLAYGSAFSAPPEEVKALAEPLGRAGALYTTHMRTEFDAILDAMSEAYQVGRHARVPVVISHLKCAGPSNWGRSVEVLKSLDTTRDGQPVGCDCYPYNRSSSTLDLKQVTGDIDITITWSEPHPEMAGKLIKDIAAEWGVSQQEAGKRLQPAGAVYHNMSEDDVRRILSHPATMVGSDGLPNDPLPHPRLWGAFPRVLGHYARDTALISLEEAVRKMTSLSARRFGLVERGELKVGFHADLVMFDAEKVRDAATFAEPQQPADGIDAVWVNGVLSYSERAVTGDRAGQFVARGSASKLDERGAF</sequence>
<comment type="caution">
    <text evidence="2">The sequence shown here is derived from an EMBL/GenBank/DDBJ whole genome shotgun (WGS) entry which is preliminary data.</text>
</comment>
<dbReference type="Gene3D" id="2.30.40.10">
    <property type="entry name" value="Urease, subunit C, domain 1"/>
    <property type="match status" value="1"/>
</dbReference>
<dbReference type="SUPFAM" id="SSF51338">
    <property type="entry name" value="Composite domain of metallo-dependent hydrolases"/>
    <property type="match status" value="1"/>
</dbReference>
<dbReference type="Proteomes" id="UP000054717">
    <property type="component" value="Unassembled WGS sequence"/>
</dbReference>
<organism evidence="2 3">
    <name type="scientific">Caballeronia telluris</name>
    <dbReference type="NCBI Taxonomy" id="326475"/>
    <lineage>
        <taxon>Bacteria</taxon>
        <taxon>Pseudomonadati</taxon>
        <taxon>Pseudomonadota</taxon>
        <taxon>Betaproteobacteria</taxon>
        <taxon>Burkholderiales</taxon>
        <taxon>Burkholderiaceae</taxon>
        <taxon>Caballeronia</taxon>
    </lineage>
</organism>
<dbReference type="InterPro" id="IPR013108">
    <property type="entry name" value="Amidohydro_3"/>
</dbReference>